<gene>
    <name evidence="1" type="ORF">DFH08DRAFT_804119</name>
</gene>
<protein>
    <submittedName>
        <fullName evidence="1">Uncharacterized protein</fullName>
    </submittedName>
</protein>
<organism evidence="1 2">
    <name type="scientific">Mycena albidolilacea</name>
    <dbReference type="NCBI Taxonomy" id="1033008"/>
    <lineage>
        <taxon>Eukaryota</taxon>
        <taxon>Fungi</taxon>
        <taxon>Dikarya</taxon>
        <taxon>Basidiomycota</taxon>
        <taxon>Agaricomycotina</taxon>
        <taxon>Agaricomycetes</taxon>
        <taxon>Agaricomycetidae</taxon>
        <taxon>Agaricales</taxon>
        <taxon>Marasmiineae</taxon>
        <taxon>Mycenaceae</taxon>
        <taxon>Mycena</taxon>
    </lineage>
</organism>
<evidence type="ECO:0000313" key="2">
    <source>
        <dbReference type="Proteomes" id="UP001218218"/>
    </source>
</evidence>
<dbReference type="EMBL" id="JARIHO010000010">
    <property type="protein sequence ID" value="KAJ7354202.1"/>
    <property type="molecule type" value="Genomic_DNA"/>
</dbReference>
<name>A0AAD7ABY7_9AGAR</name>
<accession>A0AAD7ABY7</accession>
<evidence type="ECO:0000313" key="1">
    <source>
        <dbReference type="EMBL" id="KAJ7354202.1"/>
    </source>
</evidence>
<reference evidence="1" key="1">
    <citation type="submission" date="2023-03" db="EMBL/GenBank/DDBJ databases">
        <title>Massive genome expansion in bonnet fungi (Mycena s.s.) driven by repeated elements and novel gene families across ecological guilds.</title>
        <authorList>
            <consortium name="Lawrence Berkeley National Laboratory"/>
            <person name="Harder C.B."/>
            <person name="Miyauchi S."/>
            <person name="Viragh M."/>
            <person name="Kuo A."/>
            <person name="Thoen E."/>
            <person name="Andreopoulos B."/>
            <person name="Lu D."/>
            <person name="Skrede I."/>
            <person name="Drula E."/>
            <person name="Henrissat B."/>
            <person name="Morin E."/>
            <person name="Kohler A."/>
            <person name="Barry K."/>
            <person name="LaButti K."/>
            <person name="Morin E."/>
            <person name="Salamov A."/>
            <person name="Lipzen A."/>
            <person name="Mereny Z."/>
            <person name="Hegedus B."/>
            <person name="Baldrian P."/>
            <person name="Stursova M."/>
            <person name="Weitz H."/>
            <person name="Taylor A."/>
            <person name="Grigoriev I.V."/>
            <person name="Nagy L.G."/>
            <person name="Martin F."/>
            <person name="Kauserud H."/>
        </authorList>
    </citation>
    <scope>NUCLEOTIDE SEQUENCE</scope>
    <source>
        <strain evidence="1">CBHHK002</strain>
    </source>
</reference>
<keyword evidence="2" id="KW-1185">Reference proteome</keyword>
<proteinExistence type="predicted"/>
<dbReference type="Proteomes" id="UP001218218">
    <property type="component" value="Unassembled WGS sequence"/>
</dbReference>
<dbReference type="AlphaFoldDB" id="A0AAD7ABY7"/>
<sequence length="371" mass="42462">MRVVAYNIVGPALPQAFRVLQYQYDMPDGTARGKEDPDTLAMECPEEHSPSVIMSDEKKCKRIWSQKDHTSKRSVPTPEELWCFCRAMYRIMFYTKLFPWGRYSFQDFVDLGDDTIKLIQCQRTAVLKENPTDELRQIYAVVQFLRGILEEVAEAENDTAIESSMVDILLSCGPTSVWVKPPKDDDDKEPPTKWILDLIIGGNDTCSQCATPGGLKLLTEANWHRIDVNPVMFLKNRLKHNITVQTPFQAVLASFRQQHHHTDEANNSWDDDEWLGPWIGGVFDMPRISGREWDGWKQDGLYCQPCLRKFLDEHVWQWFLWERVKGGWVPLEDFSIYKKYGTRLAINNGPRLTPAKGSISASGAGSQVSGV</sequence>
<comment type="caution">
    <text evidence="1">The sequence shown here is derived from an EMBL/GenBank/DDBJ whole genome shotgun (WGS) entry which is preliminary data.</text>
</comment>